<dbReference type="AlphaFoldDB" id="T1IPL4"/>
<keyword evidence="2" id="KW-0732">Signal</keyword>
<dbReference type="EMBL" id="JH431264">
    <property type="status" value="NOT_ANNOTATED_CDS"/>
    <property type="molecule type" value="Genomic_DNA"/>
</dbReference>
<evidence type="ECO:0000256" key="2">
    <source>
        <dbReference type="SAM" id="SignalP"/>
    </source>
</evidence>
<dbReference type="Proteomes" id="UP000014500">
    <property type="component" value="Unassembled WGS sequence"/>
</dbReference>
<dbReference type="EnsemblMetazoa" id="SMAR002967-RA">
    <property type="protein sequence ID" value="SMAR002967-PA"/>
    <property type="gene ID" value="SMAR002967"/>
</dbReference>
<reference evidence="4" key="1">
    <citation type="submission" date="2011-05" db="EMBL/GenBank/DDBJ databases">
        <authorList>
            <person name="Richards S.R."/>
            <person name="Qu J."/>
            <person name="Jiang H."/>
            <person name="Jhangiani S.N."/>
            <person name="Agravi P."/>
            <person name="Goodspeed R."/>
            <person name="Gross S."/>
            <person name="Mandapat C."/>
            <person name="Jackson L."/>
            <person name="Mathew T."/>
            <person name="Pu L."/>
            <person name="Thornton R."/>
            <person name="Saada N."/>
            <person name="Wilczek-Boney K.B."/>
            <person name="Lee S."/>
            <person name="Kovar C."/>
            <person name="Wu Y."/>
            <person name="Scherer S.E."/>
            <person name="Worley K.C."/>
            <person name="Muzny D.M."/>
            <person name="Gibbs R."/>
        </authorList>
    </citation>
    <scope>NUCLEOTIDE SEQUENCE</scope>
    <source>
        <strain evidence="4">Brora</strain>
    </source>
</reference>
<evidence type="ECO:0000256" key="1">
    <source>
        <dbReference type="SAM" id="MobiDB-lite"/>
    </source>
</evidence>
<sequence>MALHSFGEKTMILLLTVYWTCILASHEESVETLLNVDNMLSERQQKPPLVSNFLKLLAKITNADNVPYYPLYPHLKKKVPDTFLDLNYLPKRNNNPSSGNNGSYDVPFQTL</sequence>
<dbReference type="HOGENOM" id="CLU_2161516_0_0_1"/>
<accession>T1IPL4</accession>
<name>T1IPL4_STRMM</name>
<reference evidence="3" key="2">
    <citation type="submission" date="2015-02" db="UniProtKB">
        <authorList>
            <consortium name="EnsemblMetazoa"/>
        </authorList>
    </citation>
    <scope>IDENTIFICATION</scope>
</reference>
<feature type="chain" id="PRO_5004578702" evidence="2">
    <location>
        <begin position="25"/>
        <end position="111"/>
    </location>
</feature>
<feature type="region of interest" description="Disordered" evidence="1">
    <location>
        <begin position="90"/>
        <end position="111"/>
    </location>
</feature>
<keyword evidence="4" id="KW-1185">Reference proteome</keyword>
<organism evidence="3 4">
    <name type="scientific">Strigamia maritima</name>
    <name type="common">European centipede</name>
    <name type="synonym">Geophilus maritimus</name>
    <dbReference type="NCBI Taxonomy" id="126957"/>
    <lineage>
        <taxon>Eukaryota</taxon>
        <taxon>Metazoa</taxon>
        <taxon>Ecdysozoa</taxon>
        <taxon>Arthropoda</taxon>
        <taxon>Myriapoda</taxon>
        <taxon>Chilopoda</taxon>
        <taxon>Pleurostigmophora</taxon>
        <taxon>Geophilomorpha</taxon>
        <taxon>Linotaeniidae</taxon>
        <taxon>Strigamia</taxon>
    </lineage>
</organism>
<evidence type="ECO:0000313" key="3">
    <source>
        <dbReference type="EnsemblMetazoa" id="SMAR002967-PA"/>
    </source>
</evidence>
<feature type="compositionally biased region" description="Low complexity" evidence="1">
    <location>
        <begin position="93"/>
        <end position="103"/>
    </location>
</feature>
<protein>
    <submittedName>
        <fullName evidence="3">Uncharacterized protein</fullName>
    </submittedName>
</protein>
<proteinExistence type="predicted"/>
<feature type="signal peptide" evidence="2">
    <location>
        <begin position="1"/>
        <end position="24"/>
    </location>
</feature>
<evidence type="ECO:0000313" key="4">
    <source>
        <dbReference type="Proteomes" id="UP000014500"/>
    </source>
</evidence>